<dbReference type="InterPro" id="IPR051912">
    <property type="entry name" value="Alkylbase_DNA_Glycosylase/TA"/>
</dbReference>
<keyword evidence="2" id="KW-0234">DNA repair</keyword>
<evidence type="ECO:0000313" key="4">
    <source>
        <dbReference type="Proteomes" id="UP001348098"/>
    </source>
</evidence>
<dbReference type="InterPro" id="IPR011257">
    <property type="entry name" value="DNA_glycosylase"/>
</dbReference>
<accession>A0ABU6AQ47</accession>
<dbReference type="RefSeq" id="WP_323123905.1">
    <property type="nucleotide sequence ID" value="NZ_JAYESH010000001.1"/>
</dbReference>
<keyword evidence="1" id="KW-0227">DNA damage</keyword>
<dbReference type="Gene3D" id="1.10.340.30">
    <property type="entry name" value="Hypothetical protein, domain 2"/>
    <property type="match status" value="1"/>
</dbReference>
<evidence type="ECO:0000256" key="2">
    <source>
        <dbReference type="ARBA" id="ARBA00023204"/>
    </source>
</evidence>
<dbReference type="Proteomes" id="UP001348098">
    <property type="component" value="Unassembled WGS sequence"/>
</dbReference>
<evidence type="ECO:0000256" key="1">
    <source>
        <dbReference type="ARBA" id="ARBA00022763"/>
    </source>
</evidence>
<dbReference type="PANTHER" id="PTHR43003:SF5">
    <property type="entry name" value="DNA-3-METHYLADENINE GLYCOSYLASE"/>
    <property type="match status" value="1"/>
</dbReference>
<evidence type="ECO:0008006" key="5">
    <source>
        <dbReference type="Google" id="ProtNLM"/>
    </source>
</evidence>
<sequence>MIFGRMMLDHPGWVQVSHDVAYRAVTDGHHTAIVTDAGAAEGWLRSDEFDPAALAGVDDMLMGLKAAGVVTRLANPSLWDALATAIVRQVIRAGQARKLYLLFSRAHGQRVSHGDTTAWLFPEPQKILELPDQTFSDLGVAFKRPALQAAARAYLEHGKEWTAMAESAGERLALIDALQVVPRIGPWTAGAAVADFTNDFSVYPYADLAVRTWAKRLSPERMWHDDEPGFAAQWQKLAGNQLSAWTLLTLAWGINNADLTKVAPS</sequence>
<proteinExistence type="predicted"/>
<protein>
    <recommendedName>
        <fullName evidence="5">DNA-3-methyladenine glycosylase 2 family protein</fullName>
    </recommendedName>
</protein>
<comment type="caution">
    <text evidence="3">The sequence shown here is derived from an EMBL/GenBank/DDBJ whole genome shotgun (WGS) entry which is preliminary data.</text>
</comment>
<keyword evidence="4" id="KW-1185">Reference proteome</keyword>
<dbReference type="EMBL" id="JAYKYQ010000002">
    <property type="protein sequence ID" value="MEB3509601.1"/>
    <property type="molecule type" value="Genomic_DNA"/>
</dbReference>
<dbReference type="PANTHER" id="PTHR43003">
    <property type="entry name" value="DNA-3-METHYLADENINE GLYCOSYLASE"/>
    <property type="match status" value="1"/>
</dbReference>
<name>A0ABU6AQ47_9NOCA</name>
<dbReference type="SUPFAM" id="SSF48150">
    <property type="entry name" value="DNA-glycosylase"/>
    <property type="match status" value="1"/>
</dbReference>
<gene>
    <name evidence="3" type="ORF">U3653_06185</name>
</gene>
<reference evidence="3 4" key="1">
    <citation type="submission" date="2023-12" db="EMBL/GenBank/DDBJ databases">
        <title>novel species in genus Nocarida.</title>
        <authorList>
            <person name="Li Z."/>
        </authorList>
    </citation>
    <scope>NUCLEOTIDE SEQUENCE [LARGE SCALE GENOMIC DNA]</scope>
    <source>
        <strain evidence="3 4">CDC186</strain>
    </source>
</reference>
<organism evidence="3 4">
    <name type="scientific">Nocardia implantans</name>
    <dbReference type="NCBI Taxonomy" id="3108168"/>
    <lineage>
        <taxon>Bacteria</taxon>
        <taxon>Bacillati</taxon>
        <taxon>Actinomycetota</taxon>
        <taxon>Actinomycetes</taxon>
        <taxon>Mycobacteriales</taxon>
        <taxon>Nocardiaceae</taxon>
        <taxon>Nocardia</taxon>
    </lineage>
</organism>
<evidence type="ECO:0000313" key="3">
    <source>
        <dbReference type="EMBL" id="MEB3509601.1"/>
    </source>
</evidence>